<dbReference type="Gene3D" id="3.40.50.720">
    <property type="entry name" value="NAD(P)-binding Rossmann-like Domain"/>
    <property type="match status" value="1"/>
</dbReference>
<dbReference type="InterPro" id="IPR036291">
    <property type="entry name" value="NAD(P)-bd_dom_sf"/>
</dbReference>
<sequence length="340" mass="35970">MVTDAINRQWVLARRPRGAVREDDFAYVETARPTPDLGAGEILVRSAMFSFDPAMRGWVDDVPSYLPPVAIGAPMRASAVAEIVESADPAFPVGRLVIGLLGWQDYAVVNRAGERPITLLPEGVSPAIALGVMGGSGLTAYVGLCRVGGLKPDDNVLVTGAAGAVGSVAAQIARIRGAHVVGVAGGAEKVGWLRSACGIAEVIDYRAEDLDRRLGELFPKGIDLFFDNVGGNQLEAGIAHMADHGRIALCGAIATYNDAEPRPGPRNMMKVITARLRMEGFIVMDHGAAVPGIMAELAGWVAEGQIVFRHDIQTGFANIPATLLRLFSGENRGKQLLDVD</sequence>
<gene>
    <name evidence="3" type="ORF">FYJ91_05455</name>
</gene>
<evidence type="ECO:0000256" key="1">
    <source>
        <dbReference type="ARBA" id="ARBA00023002"/>
    </source>
</evidence>
<dbReference type="InterPro" id="IPR013149">
    <property type="entry name" value="ADH-like_C"/>
</dbReference>
<dbReference type="Pfam" id="PF16884">
    <property type="entry name" value="ADH_N_2"/>
    <property type="match status" value="1"/>
</dbReference>
<dbReference type="GO" id="GO:0016628">
    <property type="term" value="F:oxidoreductase activity, acting on the CH-CH group of donors, NAD or NADP as acceptor"/>
    <property type="evidence" value="ECO:0007669"/>
    <property type="project" value="InterPro"/>
</dbReference>
<proteinExistence type="predicted"/>
<reference evidence="3 4" key="1">
    <citation type="submission" date="2019-08" db="EMBL/GenBank/DDBJ databases">
        <authorList>
            <person name="Wang G."/>
            <person name="Xu Z."/>
        </authorList>
    </citation>
    <scope>NUCLEOTIDE SEQUENCE [LARGE SCALE GENOMIC DNA]</scope>
    <source>
        <strain evidence="3 4">ZX</strain>
    </source>
</reference>
<dbReference type="Pfam" id="PF00107">
    <property type="entry name" value="ADH_zinc_N"/>
    <property type="match status" value="1"/>
</dbReference>
<protein>
    <submittedName>
        <fullName evidence="3">NADP-dependent oxidoreductase</fullName>
    </submittedName>
</protein>
<comment type="caution">
    <text evidence="3">The sequence shown here is derived from an EMBL/GenBank/DDBJ whole genome shotgun (WGS) entry which is preliminary data.</text>
</comment>
<name>A0A5D9CE06_9SPHN</name>
<dbReference type="CDD" id="cd05288">
    <property type="entry name" value="PGDH"/>
    <property type="match status" value="1"/>
</dbReference>
<dbReference type="InterPro" id="IPR041694">
    <property type="entry name" value="ADH_N_2"/>
</dbReference>
<keyword evidence="4" id="KW-1185">Reference proteome</keyword>
<dbReference type="InterPro" id="IPR045010">
    <property type="entry name" value="MDR_fam"/>
</dbReference>
<dbReference type="EMBL" id="VTOU01000001">
    <property type="protein sequence ID" value="TZG29567.1"/>
    <property type="molecule type" value="Genomic_DNA"/>
</dbReference>
<dbReference type="SUPFAM" id="SSF51735">
    <property type="entry name" value="NAD(P)-binding Rossmann-fold domains"/>
    <property type="match status" value="1"/>
</dbReference>
<dbReference type="InterPro" id="IPR020843">
    <property type="entry name" value="ER"/>
</dbReference>
<dbReference type="SMART" id="SM00829">
    <property type="entry name" value="PKS_ER"/>
    <property type="match status" value="1"/>
</dbReference>
<keyword evidence="1" id="KW-0560">Oxidoreductase</keyword>
<organism evidence="3 4">
    <name type="scientific">Sphingomonas montanisoli</name>
    <dbReference type="NCBI Taxonomy" id="2606412"/>
    <lineage>
        <taxon>Bacteria</taxon>
        <taxon>Pseudomonadati</taxon>
        <taxon>Pseudomonadota</taxon>
        <taxon>Alphaproteobacteria</taxon>
        <taxon>Sphingomonadales</taxon>
        <taxon>Sphingomonadaceae</taxon>
        <taxon>Sphingomonas</taxon>
    </lineage>
</organism>
<dbReference type="InterPro" id="IPR011032">
    <property type="entry name" value="GroES-like_sf"/>
</dbReference>
<evidence type="ECO:0000313" key="4">
    <source>
        <dbReference type="Proteomes" id="UP000322077"/>
    </source>
</evidence>
<dbReference type="AlphaFoldDB" id="A0A5D9CE06"/>
<accession>A0A5D9CE06</accession>
<dbReference type="PANTHER" id="PTHR43205:SF7">
    <property type="entry name" value="PROSTAGLANDIN REDUCTASE 1"/>
    <property type="match status" value="1"/>
</dbReference>
<evidence type="ECO:0000313" key="3">
    <source>
        <dbReference type="EMBL" id="TZG29567.1"/>
    </source>
</evidence>
<dbReference type="PANTHER" id="PTHR43205">
    <property type="entry name" value="PROSTAGLANDIN REDUCTASE"/>
    <property type="match status" value="1"/>
</dbReference>
<evidence type="ECO:0000259" key="2">
    <source>
        <dbReference type="SMART" id="SM00829"/>
    </source>
</evidence>
<dbReference type="Gene3D" id="3.90.180.10">
    <property type="entry name" value="Medium-chain alcohol dehydrogenases, catalytic domain"/>
    <property type="match status" value="1"/>
</dbReference>
<dbReference type="FunFam" id="3.40.50.720:FF:000121">
    <property type="entry name" value="Prostaglandin reductase 2"/>
    <property type="match status" value="1"/>
</dbReference>
<dbReference type="SUPFAM" id="SSF50129">
    <property type="entry name" value="GroES-like"/>
    <property type="match status" value="1"/>
</dbReference>
<feature type="domain" description="Enoyl reductase (ER)" evidence="2">
    <location>
        <begin position="21"/>
        <end position="337"/>
    </location>
</feature>
<dbReference type="RefSeq" id="WP_149521223.1">
    <property type="nucleotide sequence ID" value="NZ_VTOU01000001.1"/>
</dbReference>
<dbReference type="Proteomes" id="UP000322077">
    <property type="component" value="Unassembled WGS sequence"/>
</dbReference>